<dbReference type="GO" id="GO:0016616">
    <property type="term" value="F:oxidoreductase activity, acting on the CH-OH group of donors, NAD or NADP as acceptor"/>
    <property type="evidence" value="ECO:0007669"/>
    <property type="project" value="TreeGrafter"/>
</dbReference>
<dbReference type="SUPFAM" id="SSF51735">
    <property type="entry name" value="NAD(P)-binding Rossmann-fold domains"/>
    <property type="match status" value="1"/>
</dbReference>
<dbReference type="EMBL" id="CP047493">
    <property type="protein sequence ID" value="UXW00943.1"/>
    <property type="molecule type" value="Genomic_DNA"/>
</dbReference>
<sequence>MVCSQEQLRAANKTIAQPPGGRGRCNVSSLLGSLTLHSQTGSPIYDFKIPAYNISKSALNSWTVHLAYELRETAIKVNAVHPGSVKTDMNGGGELEVEQGAYSSVQMAPLDAHGSNGSFTHLGEGGFNSGSQHQRL</sequence>
<protein>
    <submittedName>
        <fullName evidence="2">SDR family oxidoreductase</fullName>
    </submittedName>
</protein>
<evidence type="ECO:0000313" key="3">
    <source>
        <dbReference type="Proteomes" id="UP000187097"/>
    </source>
</evidence>
<dbReference type="Gene3D" id="3.40.50.720">
    <property type="entry name" value="NAD(P)-binding Rossmann-like Domain"/>
    <property type="match status" value="1"/>
</dbReference>
<dbReference type="AlphaFoldDB" id="A0AAJ5SND7"/>
<evidence type="ECO:0000313" key="2">
    <source>
        <dbReference type="EMBL" id="UXW00943.1"/>
    </source>
</evidence>
<proteinExistence type="predicted"/>
<reference evidence="2" key="2">
    <citation type="submission" date="2020-01" db="EMBL/GenBank/DDBJ databases">
        <title>Complete genome investigation of Xanthomonas oryzae strains.</title>
        <authorList>
            <person name="Kaur A."/>
            <person name="Bansal K."/>
            <person name="Patil P.B."/>
        </authorList>
    </citation>
    <scope>NUCLEOTIDE SEQUENCE</scope>
    <source>
        <strain evidence="2">IXO792</strain>
    </source>
</reference>
<feature type="region of interest" description="Disordered" evidence="1">
    <location>
        <begin position="113"/>
        <end position="136"/>
    </location>
</feature>
<dbReference type="InterPro" id="IPR002347">
    <property type="entry name" value="SDR_fam"/>
</dbReference>
<reference evidence="2" key="1">
    <citation type="submission" date="2015-01" db="EMBL/GenBank/DDBJ databases">
        <authorList>
            <person name="Midha S."/>
            <person name="Anil M.G."/>
            <person name="Mishra D."/>
            <person name="Brahma K."/>
            <person name="Laha G.S."/>
            <person name="Sundaram R.M."/>
            <person name="Sonti R.V."/>
            <person name="Patil P.B."/>
        </authorList>
    </citation>
    <scope>NUCLEOTIDE SEQUENCE</scope>
    <source>
        <strain evidence="2">IXO792</strain>
    </source>
</reference>
<name>A0AAJ5SND7_XANOO</name>
<dbReference type="InterPro" id="IPR036291">
    <property type="entry name" value="NAD(P)-bd_dom_sf"/>
</dbReference>
<organism evidence="2 3">
    <name type="scientific">Xanthomonas oryzae pv. oryzae</name>
    <dbReference type="NCBI Taxonomy" id="64187"/>
    <lineage>
        <taxon>Bacteria</taxon>
        <taxon>Pseudomonadati</taxon>
        <taxon>Pseudomonadota</taxon>
        <taxon>Gammaproteobacteria</taxon>
        <taxon>Lysobacterales</taxon>
        <taxon>Lysobacteraceae</taxon>
        <taxon>Xanthomonas</taxon>
    </lineage>
</organism>
<dbReference type="PANTHER" id="PTHR45458:SF1">
    <property type="entry name" value="SHORT CHAIN DEHYDROGENASE"/>
    <property type="match status" value="1"/>
</dbReference>
<dbReference type="PANTHER" id="PTHR45458">
    <property type="entry name" value="SHORT-CHAIN DEHYDROGENASE/REDUCTASE SDR"/>
    <property type="match status" value="1"/>
</dbReference>
<accession>A0AAJ5SND7</accession>
<dbReference type="Proteomes" id="UP000187097">
    <property type="component" value="Chromosome"/>
</dbReference>
<gene>
    <name evidence="2" type="ORF">IXO792_07330</name>
</gene>
<dbReference type="PRINTS" id="PR00081">
    <property type="entry name" value="GDHRDH"/>
</dbReference>
<dbReference type="InterPro" id="IPR052184">
    <property type="entry name" value="SDR_enzymes"/>
</dbReference>
<dbReference type="Pfam" id="PF13561">
    <property type="entry name" value="adh_short_C2"/>
    <property type="match status" value="1"/>
</dbReference>
<evidence type="ECO:0000256" key="1">
    <source>
        <dbReference type="SAM" id="MobiDB-lite"/>
    </source>
</evidence>